<dbReference type="Proteomes" id="UP000029223">
    <property type="component" value="Unassembled WGS sequence"/>
</dbReference>
<gene>
    <name evidence="3" type="ORF">JCM19239_85</name>
</gene>
<accession>A0ABQ0JDM4</accession>
<evidence type="ECO:0000313" key="4">
    <source>
        <dbReference type="Proteomes" id="UP000029223"/>
    </source>
</evidence>
<dbReference type="Gene3D" id="1.10.287.130">
    <property type="match status" value="1"/>
</dbReference>
<dbReference type="PROSITE" id="PS50885">
    <property type="entry name" value="HAMP"/>
    <property type="match status" value="1"/>
</dbReference>
<organism evidence="3 4">
    <name type="scientific">Vibrio variabilis</name>
    <dbReference type="NCBI Taxonomy" id="990271"/>
    <lineage>
        <taxon>Bacteria</taxon>
        <taxon>Pseudomonadati</taxon>
        <taxon>Pseudomonadota</taxon>
        <taxon>Gammaproteobacteria</taxon>
        <taxon>Vibrionales</taxon>
        <taxon>Vibrionaceae</taxon>
        <taxon>Vibrio</taxon>
    </lineage>
</organism>
<keyword evidence="3" id="KW-0808">Transferase</keyword>
<dbReference type="SUPFAM" id="SSF47384">
    <property type="entry name" value="Homodimeric domain of signal transducing histidine kinase"/>
    <property type="match status" value="1"/>
</dbReference>
<proteinExistence type="predicted"/>
<reference evidence="4" key="1">
    <citation type="submission" date="2014-09" db="EMBL/GenBank/DDBJ databases">
        <title>Vibrio variabilis JCM 19239. (C206) whole genome shotgun sequence.</title>
        <authorList>
            <person name="Sawabe T."/>
            <person name="Meirelles P."/>
            <person name="Nakanishi M."/>
            <person name="Sayaka M."/>
            <person name="Hattori M."/>
            <person name="Ohkuma M."/>
        </authorList>
    </citation>
    <scope>NUCLEOTIDE SEQUENCE [LARGE SCALE GENOMIC DNA]</scope>
    <source>
        <strain evidence="4">JCM 19239</strain>
    </source>
</reference>
<name>A0ABQ0JDM4_9VIBR</name>
<keyword evidence="3" id="KW-0418">Kinase</keyword>
<keyword evidence="4" id="KW-1185">Reference proteome</keyword>
<comment type="caution">
    <text evidence="3">The sequence shown here is derived from an EMBL/GenBank/DDBJ whole genome shotgun (WGS) entry which is preliminary data.</text>
</comment>
<dbReference type="GO" id="GO:0016301">
    <property type="term" value="F:kinase activity"/>
    <property type="evidence" value="ECO:0007669"/>
    <property type="project" value="UniProtKB-KW"/>
</dbReference>
<reference evidence="4" key="2">
    <citation type="submission" date="2014-09" db="EMBL/GenBank/DDBJ databases">
        <authorList>
            <consortium name="NBRP consortium"/>
            <person name="Sawabe T."/>
            <person name="Meirelles P."/>
            <person name="Nakanishi M."/>
            <person name="Sayaka M."/>
            <person name="Hattori M."/>
            <person name="Ohkuma M."/>
        </authorList>
    </citation>
    <scope>NUCLEOTIDE SEQUENCE [LARGE SCALE GENOMIC DNA]</scope>
    <source>
        <strain evidence="4">JCM 19239</strain>
    </source>
</reference>
<keyword evidence="1" id="KW-0175">Coiled coil</keyword>
<feature type="coiled-coil region" evidence="1">
    <location>
        <begin position="47"/>
        <end position="78"/>
    </location>
</feature>
<dbReference type="InterPro" id="IPR003660">
    <property type="entry name" value="HAMP_dom"/>
</dbReference>
<dbReference type="InterPro" id="IPR036097">
    <property type="entry name" value="HisK_dim/P_sf"/>
</dbReference>
<sequence>MVDRIRRGHLDVRIEGKMHGELDSLKNGINAMAVSLSEYHVEMQHSIDQATSDLRETLEQLEIQNVELDIAKKRAQEAARVKSEFLANMSHELRTRLMA</sequence>
<dbReference type="CDD" id="cd06225">
    <property type="entry name" value="HAMP"/>
    <property type="match status" value="1"/>
</dbReference>
<protein>
    <submittedName>
        <fullName evidence="3">BarA sensory histidine kinase</fullName>
    </submittedName>
</protein>
<evidence type="ECO:0000256" key="1">
    <source>
        <dbReference type="SAM" id="Coils"/>
    </source>
</evidence>
<feature type="domain" description="HAMP" evidence="2">
    <location>
        <begin position="2"/>
        <end position="41"/>
    </location>
</feature>
<evidence type="ECO:0000259" key="2">
    <source>
        <dbReference type="PROSITE" id="PS50885"/>
    </source>
</evidence>
<dbReference type="Pfam" id="PF00672">
    <property type="entry name" value="HAMP"/>
    <property type="match status" value="1"/>
</dbReference>
<evidence type="ECO:0000313" key="3">
    <source>
        <dbReference type="EMBL" id="GAL26869.1"/>
    </source>
</evidence>
<dbReference type="EMBL" id="BBMS01000022">
    <property type="protein sequence ID" value="GAL26869.1"/>
    <property type="molecule type" value="Genomic_DNA"/>
</dbReference>